<feature type="chain" id="PRO_5025611286" evidence="1">
    <location>
        <begin position="26"/>
        <end position="80"/>
    </location>
</feature>
<sequence>MAKLSGSAMTVFCVIFLVLLVGHECTKIDLNDIRSIAGKRPCVTQCTPFPDMGYCCCHDLRLCMDKGCEEMCNKLQKCCL</sequence>
<evidence type="ECO:0000313" key="2">
    <source>
        <dbReference type="EMBL" id="GEZ36384.1"/>
    </source>
</evidence>
<protein>
    <submittedName>
        <fullName evidence="2">Uncharacterized protein</fullName>
    </submittedName>
</protein>
<organism evidence="2">
    <name type="scientific">Tanacetum cinerariifolium</name>
    <name type="common">Dalmatian daisy</name>
    <name type="synonym">Chrysanthemum cinerariifolium</name>
    <dbReference type="NCBI Taxonomy" id="118510"/>
    <lineage>
        <taxon>Eukaryota</taxon>
        <taxon>Viridiplantae</taxon>
        <taxon>Streptophyta</taxon>
        <taxon>Embryophyta</taxon>
        <taxon>Tracheophyta</taxon>
        <taxon>Spermatophyta</taxon>
        <taxon>Magnoliopsida</taxon>
        <taxon>eudicotyledons</taxon>
        <taxon>Gunneridae</taxon>
        <taxon>Pentapetalae</taxon>
        <taxon>asterids</taxon>
        <taxon>campanulids</taxon>
        <taxon>Asterales</taxon>
        <taxon>Asteraceae</taxon>
        <taxon>Asteroideae</taxon>
        <taxon>Anthemideae</taxon>
        <taxon>Anthemidinae</taxon>
        <taxon>Tanacetum</taxon>
    </lineage>
</organism>
<reference evidence="2" key="1">
    <citation type="journal article" date="2019" name="Sci. Rep.">
        <title>Draft genome of Tanacetum cinerariifolium, the natural source of mosquito coil.</title>
        <authorList>
            <person name="Yamashiro T."/>
            <person name="Shiraishi A."/>
            <person name="Satake H."/>
            <person name="Nakayama K."/>
        </authorList>
    </citation>
    <scope>NUCLEOTIDE SEQUENCE</scope>
</reference>
<dbReference type="AlphaFoldDB" id="A0A699IH57"/>
<keyword evidence="1" id="KW-0732">Signal</keyword>
<comment type="caution">
    <text evidence="2">The sequence shown here is derived from an EMBL/GenBank/DDBJ whole genome shotgun (WGS) entry which is preliminary data.</text>
</comment>
<accession>A0A699IH57</accession>
<gene>
    <name evidence="2" type="ORF">Tci_508357</name>
</gene>
<proteinExistence type="predicted"/>
<evidence type="ECO:0000256" key="1">
    <source>
        <dbReference type="SAM" id="SignalP"/>
    </source>
</evidence>
<dbReference type="EMBL" id="BKCJ010270033">
    <property type="protein sequence ID" value="GEZ36384.1"/>
    <property type="molecule type" value="Genomic_DNA"/>
</dbReference>
<feature type="signal peptide" evidence="1">
    <location>
        <begin position="1"/>
        <end position="25"/>
    </location>
</feature>
<name>A0A699IH57_TANCI</name>